<keyword evidence="10" id="KW-0902">Two-component regulatory system</keyword>
<evidence type="ECO:0000256" key="9">
    <source>
        <dbReference type="ARBA" id="ARBA00022840"/>
    </source>
</evidence>
<dbReference type="STRING" id="212667.VFDL14_03880"/>
<dbReference type="EC" id="2.7.13.3" evidence="3"/>
<dbReference type="InterPro" id="IPR036890">
    <property type="entry name" value="HATPase_C_sf"/>
</dbReference>
<accession>A0A066UR22</accession>
<sequence>MSSSRNIEQALAKAKNHLLLRLMAALLLCLLLVELIVGAIFFFDLYQTEKKIMTSMSAEYQRILTYDSPERLIHVLEANPHRLIENNIAAYAVNNHKPNEEVFVAGDMNIANRLSNSNGVDLAGSLLQYQIDNQRTWLDSFVFNPYMSLKMEGEGYDFWLVLDNRARDHIAVNQWLMTLYALVALLVVTAVFTRKIIQSAMSPLVTFGDLLDQLQKGQLELKEQHTESPKGLEVISSSVRSSVARLHHVTTTLNTTVDAIAHDIRTPLTRITLASQAALINHGDQHSMKEALADCAEHATQASNMLSALMKLNDELTGKRIPQKIETNVSEVIRNVASWYEDVAEDKQIELIVDAASDLRLQSDPDKLTQVLVNLLDNAIKYTEQGSVTLSAEQEGNESVSISVQDTGIGIEPKFQALIFERLYRVDSSRSNVQGYGLGLSLAMAMVENLDGTLTVDSKVGEGSTFTISL</sequence>
<keyword evidence="7" id="KW-0547">Nucleotide-binding</keyword>
<reference evidence="14 15" key="1">
    <citation type="submission" date="2014-02" db="EMBL/GenBank/DDBJ databases">
        <title>Vibrio fortis Dalian14 Genome Sequencing.</title>
        <authorList>
            <person name="Wang Y."/>
            <person name="Song L."/>
            <person name="Liu G."/>
            <person name="Ding J."/>
        </authorList>
    </citation>
    <scope>NUCLEOTIDE SEQUENCE [LARGE SCALE GENOMIC DNA]</scope>
    <source>
        <strain evidence="14 15">Dalian14</strain>
    </source>
</reference>
<dbReference type="GO" id="GO:0005524">
    <property type="term" value="F:ATP binding"/>
    <property type="evidence" value="ECO:0007669"/>
    <property type="project" value="UniProtKB-KW"/>
</dbReference>
<dbReference type="OrthoDB" id="9804645at2"/>
<gene>
    <name evidence="14" type="ORF">VFDL14_03880</name>
</gene>
<dbReference type="SUPFAM" id="SSF55874">
    <property type="entry name" value="ATPase domain of HSP90 chaperone/DNA topoisomerase II/histidine kinase"/>
    <property type="match status" value="1"/>
</dbReference>
<evidence type="ECO:0000256" key="7">
    <source>
        <dbReference type="ARBA" id="ARBA00022741"/>
    </source>
</evidence>
<dbReference type="GO" id="GO:0000155">
    <property type="term" value="F:phosphorelay sensor kinase activity"/>
    <property type="evidence" value="ECO:0007669"/>
    <property type="project" value="InterPro"/>
</dbReference>
<keyword evidence="12" id="KW-0812">Transmembrane</keyword>
<evidence type="ECO:0000256" key="4">
    <source>
        <dbReference type="ARBA" id="ARBA00022475"/>
    </source>
</evidence>
<feature type="transmembrane region" description="Helical" evidence="12">
    <location>
        <begin position="20"/>
        <end position="46"/>
    </location>
</feature>
<evidence type="ECO:0000256" key="10">
    <source>
        <dbReference type="ARBA" id="ARBA00023012"/>
    </source>
</evidence>
<keyword evidence="5" id="KW-0597">Phosphoprotein</keyword>
<feature type="transmembrane region" description="Helical" evidence="12">
    <location>
        <begin position="175"/>
        <end position="193"/>
    </location>
</feature>
<comment type="caution">
    <text evidence="14">The sequence shown here is derived from an EMBL/GenBank/DDBJ whole genome shotgun (WGS) entry which is preliminary data.</text>
</comment>
<dbReference type="InterPro" id="IPR004358">
    <property type="entry name" value="Sig_transdc_His_kin-like_C"/>
</dbReference>
<dbReference type="InterPro" id="IPR003594">
    <property type="entry name" value="HATPase_dom"/>
</dbReference>
<dbReference type="Proteomes" id="UP000027219">
    <property type="component" value="Unassembled WGS sequence"/>
</dbReference>
<comment type="subcellular location">
    <subcellularLocation>
        <location evidence="2">Cell membrane</location>
    </subcellularLocation>
</comment>
<comment type="catalytic activity">
    <reaction evidence="1">
        <text>ATP + protein L-histidine = ADP + protein N-phospho-L-histidine.</text>
        <dbReference type="EC" id="2.7.13.3"/>
    </reaction>
</comment>
<dbReference type="CDD" id="cd00082">
    <property type="entry name" value="HisKA"/>
    <property type="match status" value="1"/>
</dbReference>
<dbReference type="AlphaFoldDB" id="A0A066UR22"/>
<keyword evidence="6" id="KW-0808">Transferase</keyword>
<dbReference type="GO" id="GO:0005886">
    <property type="term" value="C:plasma membrane"/>
    <property type="evidence" value="ECO:0007669"/>
    <property type="project" value="UniProtKB-SubCell"/>
</dbReference>
<dbReference type="PRINTS" id="PR00344">
    <property type="entry name" value="BCTRLSENSOR"/>
</dbReference>
<dbReference type="SUPFAM" id="SSF47384">
    <property type="entry name" value="Homodimeric domain of signal transducing histidine kinase"/>
    <property type="match status" value="1"/>
</dbReference>
<dbReference type="InterPro" id="IPR005467">
    <property type="entry name" value="His_kinase_dom"/>
</dbReference>
<proteinExistence type="predicted"/>
<keyword evidence="8 14" id="KW-0418">Kinase</keyword>
<keyword evidence="11 12" id="KW-0472">Membrane</keyword>
<evidence type="ECO:0000313" key="14">
    <source>
        <dbReference type="EMBL" id="KDN29891.1"/>
    </source>
</evidence>
<evidence type="ECO:0000256" key="5">
    <source>
        <dbReference type="ARBA" id="ARBA00022553"/>
    </source>
</evidence>
<dbReference type="PANTHER" id="PTHR43547:SF2">
    <property type="entry name" value="HYBRID SIGNAL TRANSDUCTION HISTIDINE KINASE C"/>
    <property type="match status" value="1"/>
</dbReference>
<organism evidence="14 15">
    <name type="scientific">Vibrio fortis</name>
    <dbReference type="NCBI Taxonomy" id="212667"/>
    <lineage>
        <taxon>Bacteria</taxon>
        <taxon>Pseudomonadati</taxon>
        <taxon>Pseudomonadota</taxon>
        <taxon>Gammaproteobacteria</taxon>
        <taxon>Vibrionales</taxon>
        <taxon>Vibrionaceae</taxon>
        <taxon>Vibrio</taxon>
    </lineage>
</organism>
<dbReference type="InterPro" id="IPR003661">
    <property type="entry name" value="HisK_dim/P_dom"/>
</dbReference>
<dbReference type="EMBL" id="JFFR01000002">
    <property type="protein sequence ID" value="KDN29891.1"/>
    <property type="molecule type" value="Genomic_DNA"/>
</dbReference>
<name>A0A066UR22_9VIBR</name>
<protein>
    <recommendedName>
        <fullName evidence="3">histidine kinase</fullName>
        <ecNumber evidence="3">2.7.13.3</ecNumber>
    </recommendedName>
</protein>
<dbReference type="SMART" id="SM00387">
    <property type="entry name" value="HATPase_c"/>
    <property type="match status" value="1"/>
</dbReference>
<dbReference type="SMART" id="SM00388">
    <property type="entry name" value="HisKA"/>
    <property type="match status" value="1"/>
</dbReference>
<evidence type="ECO:0000256" key="8">
    <source>
        <dbReference type="ARBA" id="ARBA00022777"/>
    </source>
</evidence>
<evidence type="ECO:0000259" key="13">
    <source>
        <dbReference type="PROSITE" id="PS50109"/>
    </source>
</evidence>
<keyword evidence="12" id="KW-1133">Transmembrane helix</keyword>
<evidence type="ECO:0000256" key="12">
    <source>
        <dbReference type="SAM" id="Phobius"/>
    </source>
</evidence>
<evidence type="ECO:0000256" key="1">
    <source>
        <dbReference type="ARBA" id="ARBA00000085"/>
    </source>
</evidence>
<evidence type="ECO:0000256" key="2">
    <source>
        <dbReference type="ARBA" id="ARBA00004236"/>
    </source>
</evidence>
<dbReference type="InterPro" id="IPR036097">
    <property type="entry name" value="HisK_dim/P_sf"/>
</dbReference>
<feature type="domain" description="Histidine kinase" evidence="13">
    <location>
        <begin position="259"/>
        <end position="470"/>
    </location>
</feature>
<keyword evidence="4" id="KW-1003">Cell membrane</keyword>
<dbReference type="Pfam" id="PF02518">
    <property type="entry name" value="HATPase_c"/>
    <property type="match status" value="1"/>
</dbReference>
<dbReference type="RefSeq" id="WP_032548839.1">
    <property type="nucleotide sequence ID" value="NZ_JFFR01000002.1"/>
</dbReference>
<keyword evidence="15" id="KW-1185">Reference proteome</keyword>
<evidence type="ECO:0000256" key="6">
    <source>
        <dbReference type="ARBA" id="ARBA00022679"/>
    </source>
</evidence>
<evidence type="ECO:0000313" key="15">
    <source>
        <dbReference type="Proteomes" id="UP000027219"/>
    </source>
</evidence>
<dbReference type="PROSITE" id="PS50109">
    <property type="entry name" value="HIS_KIN"/>
    <property type="match status" value="1"/>
</dbReference>
<dbReference type="FunFam" id="3.30.565.10:FF:000023">
    <property type="entry name" value="PAS domain-containing sensor histidine kinase"/>
    <property type="match status" value="1"/>
</dbReference>
<evidence type="ECO:0000256" key="3">
    <source>
        <dbReference type="ARBA" id="ARBA00012438"/>
    </source>
</evidence>
<evidence type="ECO:0000256" key="11">
    <source>
        <dbReference type="ARBA" id="ARBA00023136"/>
    </source>
</evidence>
<dbReference type="PANTHER" id="PTHR43547">
    <property type="entry name" value="TWO-COMPONENT HISTIDINE KINASE"/>
    <property type="match status" value="1"/>
</dbReference>
<keyword evidence="9" id="KW-0067">ATP-binding</keyword>
<dbReference type="Gene3D" id="1.10.287.130">
    <property type="match status" value="1"/>
</dbReference>
<dbReference type="Gene3D" id="3.30.565.10">
    <property type="entry name" value="Histidine kinase-like ATPase, C-terminal domain"/>
    <property type="match status" value="1"/>
</dbReference>